<dbReference type="AlphaFoldDB" id="A0A4P9VID8"/>
<name>A0A4P9VID8_9GAMM</name>
<sequence length="146" mass="16020">MTIDNTTIRQDTHGRYCLNDLHKAAGELRKDRPNYWLSSASTRSLIAELASEADAGNPASPITQPFNTVRGGPNQGSYACKELVYAYAMWISPSFHLKVIRTFDAVATGQVSTALPDFTNPAIAARAWAEEFEGRQEAEQKVLESG</sequence>
<evidence type="ECO:0000313" key="2">
    <source>
        <dbReference type="EMBL" id="RDH41990.1"/>
    </source>
</evidence>
<gene>
    <name evidence="2" type="ORF">B9G39_00200</name>
</gene>
<evidence type="ECO:0000313" key="3">
    <source>
        <dbReference type="Proteomes" id="UP000257039"/>
    </source>
</evidence>
<comment type="caution">
    <text evidence="2">The sequence shown here is derived from an EMBL/GenBank/DDBJ whole genome shotgun (WGS) entry which is preliminary data.</text>
</comment>
<dbReference type="SMART" id="SM01252">
    <property type="entry name" value="KilA-N"/>
    <property type="match status" value="1"/>
</dbReference>
<protein>
    <submittedName>
        <fullName evidence="2">KilA-N domain-containing protein</fullName>
    </submittedName>
</protein>
<reference evidence="2 3" key="1">
    <citation type="submission" date="2017-04" db="EMBL/GenBank/DDBJ databases">
        <title>Draft genome sequence of Zooshikella ganghwensis VG4 isolated from Red Sea sediments.</title>
        <authorList>
            <person name="Rehman Z."/>
            <person name="Alam I."/>
            <person name="Kamau A."/>
            <person name="Bajic V."/>
            <person name="Leiknes T."/>
        </authorList>
    </citation>
    <scope>NUCLEOTIDE SEQUENCE [LARGE SCALE GENOMIC DNA]</scope>
    <source>
        <strain evidence="2 3">VG4</strain>
    </source>
</reference>
<keyword evidence="3" id="KW-1185">Reference proteome</keyword>
<organism evidence="2 3">
    <name type="scientific">Zooshikella ganghwensis</name>
    <dbReference type="NCBI Taxonomy" id="202772"/>
    <lineage>
        <taxon>Bacteria</taxon>
        <taxon>Pseudomonadati</taxon>
        <taxon>Pseudomonadota</taxon>
        <taxon>Gammaproteobacteria</taxon>
        <taxon>Oceanospirillales</taxon>
        <taxon>Zooshikellaceae</taxon>
        <taxon>Zooshikella</taxon>
    </lineage>
</organism>
<dbReference type="EMBL" id="NDXW01000001">
    <property type="protein sequence ID" value="RDH41990.1"/>
    <property type="molecule type" value="Genomic_DNA"/>
</dbReference>
<evidence type="ECO:0000259" key="1">
    <source>
        <dbReference type="PROSITE" id="PS51301"/>
    </source>
</evidence>
<dbReference type="InterPro" id="IPR018004">
    <property type="entry name" value="KilA/APSES_HTH"/>
</dbReference>
<dbReference type="InterPro" id="IPR017880">
    <property type="entry name" value="KilA_N"/>
</dbReference>
<dbReference type="PROSITE" id="PS51301">
    <property type="entry name" value="KILA_N"/>
    <property type="match status" value="1"/>
</dbReference>
<dbReference type="Pfam" id="PF04383">
    <property type="entry name" value="KilA-N"/>
    <property type="match status" value="1"/>
</dbReference>
<proteinExistence type="predicted"/>
<dbReference type="Proteomes" id="UP000257039">
    <property type="component" value="Unassembled WGS sequence"/>
</dbReference>
<feature type="domain" description="KilA-N" evidence="1">
    <location>
        <begin position="1"/>
        <end position="106"/>
    </location>
</feature>
<accession>A0A4P9VID8</accession>